<dbReference type="InterPro" id="IPR013320">
    <property type="entry name" value="ConA-like_dom_sf"/>
</dbReference>
<dbReference type="PROSITE" id="PS50853">
    <property type="entry name" value="FN3"/>
    <property type="match status" value="1"/>
</dbReference>
<keyword evidence="6" id="KW-1185">Reference proteome</keyword>
<dbReference type="Pfam" id="PF00395">
    <property type="entry name" value="SLH"/>
    <property type="match status" value="3"/>
</dbReference>
<evidence type="ECO:0000313" key="5">
    <source>
        <dbReference type="EMBL" id="MCZ8516584.1"/>
    </source>
</evidence>
<protein>
    <submittedName>
        <fullName evidence="5">Ig-like domain-containing protein</fullName>
    </submittedName>
</protein>
<feature type="domain" description="Fibronectin type-III" evidence="3">
    <location>
        <begin position="1124"/>
        <end position="1214"/>
    </location>
</feature>
<dbReference type="InterPro" id="IPR032179">
    <property type="entry name" value="Cry22Aa_Ig-like"/>
</dbReference>
<dbReference type="Pfam" id="PF07953">
    <property type="entry name" value="Toxin_R_bind_N"/>
    <property type="match status" value="2"/>
</dbReference>
<dbReference type="PROSITE" id="PS51272">
    <property type="entry name" value="SLH"/>
    <property type="match status" value="3"/>
</dbReference>
<dbReference type="SUPFAM" id="SSF49899">
    <property type="entry name" value="Concanavalin A-like lectins/glucanases"/>
    <property type="match status" value="2"/>
</dbReference>
<feature type="domain" description="SLH" evidence="4">
    <location>
        <begin position="1455"/>
        <end position="1514"/>
    </location>
</feature>
<reference evidence="5 6" key="1">
    <citation type="submission" date="2022-12" db="EMBL/GenBank/DDBJ databases">
        <title>Draft genome sequence of Paenibacillus sp. dW9.</title>
        <authorList>
            <person name="Choi E.-W."/>
            <person name="Kim D.-U."/>
        </authorList>
    </citation>
    <scope>NUCLEOTIDE SEQUENCE [LARGE SCALE GENOMIC DNA]</scope>
    <source>
        <strain evidence="6">dW9</strain>
    </source>
</reference>
<feature type="transmembrane region" description="Helical" evidence="2">
    <location>
        <begin position="20"/>
        <end position="43"/>
    </location>
</feature>
<keyword evidence="2" id="KW-1133">Transmembrane helix</keyword>
<keyword evidence="2" id="KW-0812">Transmembrane</keyword>
<dbReference type="InterPro" id="IPR012928">
    <property type="entry name" value="Toxin_rcpt-bd_N"/>
</dbReference>
<dbReference type="SUPFAM" id="SSF49373">
    <property type="entry name" value="Invasin/intimin cell-adhesion fragments"/>
    <property type="match status" value="5"/>
</dbReference>
<dbReference type="Gene3D" id="2.60.40.1080">
    <property type="match status" value="5"/>
</dbReference>
<evidence type="ECO:0000256" key="2">
    <source>
        <dbReference type="SAM" id="Phobius"/>
    </source>
</evidence>
<dbReference type="InterPro" id="IPR013783">
    <property type="entry name" value="Ig-like_fold"/>
</dbReference>
<evidence type="ECO:0000256" key="1">
    <source>
        <dbReference type="SAM" id="MobiDB-lite"/>
    </source>
</evidence>
<dbReference type="Pfam" id="PF02368">
    <property type="entry name" value="Big_2"/>
    <property type="match status" value="4"/>
</dbReference>
<dbReference type="SMART" id="SM00635">
    <property type="entry name" value="BID_2"/>
    <property type="match status" value="5"/>
</dbReference>
<keyword evidence="2" id="KW-0472">Membrane</keyword>
<evidence type="ECO:0000313" key="6">
    <source>
        <dbReference type="Proteomes" id="UP001527882"/>
    </source>
</evidence>
<dbReference type="InterPro" id="IPR036116">
    <property type="entry name" value="FN3_sf"/>
</dbReference>
<dbReference type="CDD" id="cd00063">
    <property type="entry name" value="FN3"/>
    <property type="match status" value="1"/>
</dbReference>
<dbReference type="EMBL" id="JAQAGZ010000025">
    <property type="protein sequence ID" value="MCZ8516584.1"/>
    <property type="molecule type" value="Genomic_DNA"/>
</dbReference>
<dbReference type="Gene3D" id="2.60.40.10">
    <property type="entry name" value="Immunoglobulins"/>
    <property type="match status" value="2"/>
</dbReference>
<organism evidence="5 6">
    <name type="scientific">Paenibacillus gyeongsangnamensis</name>
    <dbReference type="NCBI Taxonomy" id="3388067"/>
    <lineage>
        <taxon>Bacteria</taxon>
        <taxon>Bacillati</taxon>
        <taxon>Bacillota</taxon>
        <taxon>Bacilli</taxon>
        <taxon>Bacillales</taxon>
        <taxon>Paenibacillaceae</taxon>
        <taxon>Paenibacillus</taxon>
    </lineage>
</organism>
<gene>
    <name evidence="5" type="ORF">O9H85_30190</name>
</gene>
<evidence type="ECO:0000259" key="4">
    <source>
        <dbReference type="PROSITE" id="PS51272"/>
    </source>
</evidence>
<feature type="region of interest" description="Disordered" evidence="1">
    <location>
        <begin position="1208"/>
        <end position="1246"/>
    </location>
</feature>
<evidence type="ECO:0000259" key="3">
    <source>
        <dbReference type="PROSITE" id="PS50853"/>
    </source>
</evidence>
<name>A0ABT4QI93_9BACL</name>
<dbReference type="PANTHER" id="PTHR43308">
    <property type="entry name" value="OUTER MEMBRANE PROTEIN ALPHA-RELATED"/>
    <property type="match status" value="1"/>
</dbReference>
<dbReference type="Proteomes" id="UP001527882">
    <property type="component" value="Unassembled WGS sequence"/>
</dbReference>
<dbReference type="InterPro" id="IPR001119">
    <property type="entry name" value="SLH_dom"/>
</dbReference>
<dbReference type="RefSeq" id="WP_269885119.1">
    <property type="nucleotide sequence ID" value="NZ_JAQAGZ010000025.1"/>
</dbReference>
<comment type="caution">
    <text evidence="5">The sequence shown here is derived from an EMBL/GenBank/DDBJ whole genome shotgun (WGS) entry which is preliminary data.</text>
</comment>
<dbReference type="SUPFAM" id="SSF49265">
    <property type="entry name" value="Fibronectin type III"/>
    <property type="match status" value="1"/>
</dbReference>
<accession>A0ABT4QI93</accession>
<dbReference type="InterPro" id="IPR051465">
    <property type="entry name" value="Cell_Envelope_Struct_Comp"/>
</dbReference>
<dbReference type="PANTHER" id="PTHR43308:SF5">
    <property type="entry name" value="S-LAYER PROTEIN _ PEPTIDOGLYCAN ENDO-BETA-N-ACETYLGLUCOSAMINIDASE"/>
    <property type="match status" value="1"/>
</dbReference>
<dbReference type="InterPro" id="IPR003961">
    <property type="entry name" value="FN3_dom"/>
</dbReference>
<dbReference type="Pfam" id="PF16403">
    <property type="entry name" value="Bact_surface_Ig-like"/>
    <property type="match status" value="1"/>
</dbReference>
<dbReference type="InterPro" id="IPR003343">
    <property type="entry name" value="Big_2"/>
</dbReference>
<feature type="domain" description="SLH" evidence="4">
    <location>
        <begin position="1582"/>
        <end position="1642"/>
    </location>
</feature>
<proteinExistence type="predicted"/>
<sequence>MVFSQSILLNKKRSRKTLRLIGCLASVMMLIFNVFVSSFIHVADAAAGQTITPDKPVFIQGETITLSYTGAGANGKDWVGLYKGGSGSYFTWKYIQPGDGKVSFTGLAPDNYDAVYFVNDGYTSVARTSFQVVPRVPVTGVTLDQPKVRMYPGETTTLTAAVMPANANDTRVSWTSSDPTVVSVNSIGGSASLTGNLPGKATVTATTYDGSFTSVANVTVDPIGYIRVAGIAVDKPAVTLGKGQTTQLNATIKPTNASNPNVVWTSSNPSVATVTASVYAGTVTAGVYAGTVTAGVYGATVQAISGGTVTITATSADDPGYFVTSTITVNVPVTGVSLDQTSMQLLANQSAQLHAILSPADALNKNVTWSSSDPNIVQVTGISGTTDANVVGLKVGTAKVTVRTIDGNFTADCTVKVTQSISNQELLHLKFDDNLTDSSLYNTKVLVNGPAPVYVPGKFGKALQLSASSVTGATYLDLGNSDQFFKFGRYTDFTFAFWTKIPTTDNVATSIISNMDSSLAANNGWNISVAGNVIRAQYAPSGYPGLVMNMDGVVDNSWHHVIVSYKRDGMATFYRDGVPVSSYDISSIMGDVDTPFTPKIGVDGKGQFLGKSNVILDEMRMFRKAVTADEAMTLYKEGQVFVSGVTVDKSVVALNKGESTQLNATLTPANPDNPNVTWKSSNPFVASVAGGLVTAVSGGTTKITVTTADGGFQAVANVTVNGPSNPVAGVKLDSPTLEMRQSQKANLHAVLSPAMATNQNLIWSSSDPTIVGVTGVPEGTDAVVEGLNPGVTIVTVRTEDGNFTDTCIVTVDDSAGNKPNMIKMSFENNMLDIARNVNAAVYGTPAFVPGRIGNALLLDATGTYLDLIKPQLGDASDFALSFWINSAATTDNRVLVSNKDVSNPVGTGWSVGLENGGIHWNYKTSGSAPLDYIVANVADGNWHHIAISHDRAYDKYADFYKDGVLIASVDLSNNVGTIDSGFSTKLGADGTGHLWGNAKVQIDELQLYNRTLKASEVAQQFSVPSNPDNPAAPVITLKGDNPMIVGLGSAFTDPGATAMDEQDGDITSLIKVTGSVNTSLAGTYTLLYDVTNSKGSKAATVTRSVYVKDMNVTVPDTQAPIWPVTSTLTASNIGKHGATLNWTAAIDNVGVTAYKLYTVTGSTYSEVITLGNVLTYNVKDLNPGSSYTFTVKAGDAAGNWSNYGPSVTIQTLRNSSDDSNNHPPASGNAGGAPSTPEPIKTGKEKDKVTLNLTTDAKVTNEKTSDGRSVTKVTVDADKLTKAFSTSDQTRLVIIEIKGSDPVNKVELPVNALLDAAAKKPGAIVQIKVDGASYSLPVHVSKNLPKDQVVTVTITKVSGNSDDALNAAIRKEGAQKLANPVDFNVSVNGKDITDFNGAYVERTLTLPSEVDPGKVTAVWFDGNNRISCIPSVISNVNGSAEVTIHSPHNSIYTVIQSDKSFADMQGHWARADVEMLANKLIVNGETDRTFAPDNRITRAEFAALLVRSLGLVEVNSEKPFADVNSEDWFAGSVGAAQKAMLIAGFEDGTFKPNANITREQMVSMIVRALKVGGKEVQADTQALDKFTDRNGIADWAKDAVAGSLAANIVQGITDTTFAAKENATRAQGASMLKRMLQYSQFIN</sequence>
<feature type="domain" description="SLH" evidence="4">
    <location>
        <begin position="1515"/>
        <end position="1578"/>
    </location>
</feature>
<dbReference type="SMART" id="SM00060">
    <property type="entry name" value="FN3"/>
    <property type="match status" value="1"/>
</dbReference>
<dbReference type="InterPro" id="IPR008964">
    <property type="entry name" value="Invasin/intimin_cell_adhesion"/>
</dbReference>
<dbReference type="Gene3D" id="2.60.120.200">
    <property type="match status" value="2"/>
</dbReference>
<dbReference type="Pfam" id="PF00041">
    <property type="entry name" value="fn3"/>
    <property type="match status" value="1"/>
</dbReference>